<evidence type="ECO:0000259" key="1">
    <source>
        <dbReference type="Pfam" id="PF00005"/>
    </source>
</evidence>
<gene>
    <name evidence="2" type="ORF">JCM14108_2158</name>
</gene>
<proteinExistence type="predicted"/>
<dbReference type="Proteomes" id="UP000019488">
    <property type="component" value="Unassembled WGS sequence"/>
</dbReference>
<dbReference type="Pfam" id="PF00005">
    <property type="entry name" value="ABC_tran"/>
    <property type="match status" value="1"/>
</dbReference>
<organism evidence="2 3">
    <name type="scientific">Lentilactobacillus farraginis DSM 18382 = JCM 14108</name>
    <dbReference type="NCBI Taxonomy" id="1423743"/>
    <lineage>
        <taxon>Bacteria</taxon>
        <taxon>Bacillati</taxon>
        <taxon>Bacillota</taxon>
        <taxon>Bacilli</taxon>
        <taxon>Lactobacillales</taxon>
        <taxon>Lactobacillaceae</taxon>
        <taxon>Lentilactobacillus</taxon>
    </lineage>
</organism>
<dbReference type="Gene3D" id="3.40.50.300">
    <property type="entry name" value="P-loop containing nucleotide triphosphate hydrolases"/>
    <property type="match status" value="1"/>
</dbReference>
<dbReference type="InterPro" id="IPR051309">
    <property type="entry name" value="ABCF_ATPase"/>
</dbReference>
<accession>X0PB59</accession>
<dbReference type="SUPFAM" id="SSF52540">
    <property type="entry name" value="P-loop containing nucleoside triphosphate hydrolases"/>
    <property type="match status" value="1"/>
</dbReference>
<name>X0PB59_9LACO</name>
<sequence>MDQYADIEDDLTLIQFLRTAFADLYKKNETLTKLYEKYAETADDKLLERAGTIQDELDSSNFYDIDTRIEQTVVGLGLDSIGRDHLVGKMSGGQRSKIILAKMLLADPDVILLDEPTTIWMLTRSNGWSII</sequence>
<comment type="caution">
    <text evidence="2">The sequence shown here is derived from an EMBL/GenBank/DDBJ whole genome shotgun (WGS) entry which is preliminary data.</text>
</comment>
<feature type="domain" description="ABC transporter" evidence="1">
    <location>
        <begin position="45"/>
        <end position="118"/>
    </location>
</feature>
<dbReference type="PANTHER" id="PTHR42855:SF2">
    <property type="entry name" value="DRUG RESISTANCE ABC TRANSPORTER,ATP-BINDING PROTEIN"/>
    <property type="match status" value="1"/>
</dbReference>
<evidence type="ECO:0000313" key="2">
    <source>
        <dbReference type="EMBL" id="GAF37144.1"/>
    </source>
</evidence>
<dbReference type="AlphaFoldDB" id="X0PB59"/>
<dbReference type="eggNOG" id="COG0488">
    <property type="taxonomic scope" value="Bacteria"/>
</dbReference>
<protein>
    <submittedName>
        <fullName evidence="2">ATPase components of ABC transporters with duplicated ATPase domains</fullName>
    </submittedName>
</protein>
<dbReference type="InterPro" id="IPR027417">
    <property type="entry name" value="P-loop_NTPase"/>
</dbReference>
<dbReference type="PANTHER" id="PTHR42855">
    <property type="entry name" value="ABC TRANSPORTER ATP-BINDING SUBUNIT"/>
    <property type="match status" value="1"/>
</dbReference>
<dbReference type="EMBL" id="BAKI01000025">
    <property type="protein sequence ID" value="GAF37144.1"/>
    <property type="molecule type" value="Genomic_DNA"/>
</dbReference>
<reference evidence="2" key="1">
    <citation type="journal article" date="2014" name="Genome Announc.">
        <title>Draft Genome Sequences of Two Lactobacillus Strains, L. farraginis JCM 14108T and L. composti JCM 14202T, Isolated from Compost of Distilled Shochu Residue.</title>
        <authorList>
            <person name="Yuki M."/>
            <person name="Oshima K."/>
            <person name="Suda W."/>
            <person name="Kitahara M."/>
            <person name="Kitamura K."/>
            <person name="Iida T."/>
            <person name="Hattori M."/>
            <person name="Ohkuma M."/>
        </authorList>
    </citation>
    <scope>NUCLEOTIDE SEQUENCE [LARGE SCALE GENOMIC DNA]</scope>
    <source>
        <strain evidence="2">JCM 14108</strain>
    </source>
</reference>
<dbReference type="GO" id="GO:0005524">
    <property type="term" value="F:ATP binding"/>
    <property type="evidence" value="ECO:0007669"/>
    <property type="project" value="InterPro"/>
</dbReference>
<evidence type="ECO:0000313" key="3">
    <source>
        <dbReference type="Proteomes" id="UP000019488"/>
    </source>
</evidence>
<dbReference type="GO" id="GO:0016887">
    <property type="term" value="F:ATP hydrolysis activity"/>
    <property type="evidence" value="ECO:0007669"/>
    <property type="project" value="InterPro"/>
</dbReference>
<dbReference type="InterPro" id="IPR003439">
    <property type="entry name" value="ABC_transporter-like_ATP-bd"/>
</dbReference>